<feature type="region of interest" description="Disordered" evidence="1">
    <location>
        <begin position="1"/>
        <end position="32"/>
    </location>
</feature>
<dbReference type="AlphaFoldDB" id="A0A9P4IEC4"/>
<feature type="transmembrane region" description="Helical" evidence="2">
    <location>
        <begin position="666"/>
        <end position="687"/>
    </location>
</feature>
<dbReference type="EMBL" id="ML978124">
    <property type="protein sequence ID" value="KAF2100251.1"/>
    <property type="molecule type" value="Genomic_DNA"/>
</dbReference>
<name>A0A9P4IEC4_9PEZI</name>
<keyword evidence="4" id="KW-1185">Reference proteome</keyword>
<protein>
    <submittedName>
        <fullName evidence="3">Uncharacterized protein</fullName>
    </submittedName>
</protein>
<gene>
    <name evidence="3" type="ORF">NA57DRAFT_73861</name>
</gene>
<evidence type="ECO:0000256" key="2">
    <source>
        <dbReference type="SAM" id="Phobius"/>
    </source>
</evidence>
<sequence length="797" mass="87542">MASSSRPEQKNLLPFPTSRAPSPSPSPQPQIKYVKRSGQKRDYIRRIWRTFLKQSRLGAVWALFWIDHEDAKIIVDRGRALVLSRSLFHLLALSMTIALSWLQIAGFYIGGTLEGWHSPDSESAKLLLLQIAAKVLELIVITSLTTVVVEIVRSFLLDSSIPFGWIAAHLQFSDPLWFVSEGFWAALKGFKNKTRFAAVALFLVVCGAIALLTGPATAVLLIPAWRTDWYAGGTDYFLSSTPADIWPTRLTINAIGGLDCQNVSSDAIKAPLVSQSGCIWAGYPGLRADNFDAHQSQVFNVTLNDGLQSRLLQRFLRYIPEVITIAPQAAVILPTNNFSIGWTNAISSLRGISSKAHYQRNIGGSTFRVKSAVPFVRANCFEYVNFTVPDNFMLYPYLPETGSAQGICYRLPNQTILDSTLPAAQWIIPNASYPLSNGTESVPSPSAFVNLQISAAGSRWANFSAIMACSVDARWINTTNVGTGFDATSQRSYSVHAEPPEAYINPPPGIQFPATEEQVKASFDKDWLDALSPLVEAGDVQNFNTSTYPGYNTLADILHAMTLDDGHTALFAIIDQISSVVATVVADGMSRVGYRANGGDIELAGWQHQVVDRYNMDFAPGSRWGKDVYKGTASTTFPDGYDASNTTKQRLDIYIQGYSFKADSTAYWLSLVLFFVHAIIVISHLVYRLFLRKDSSVAWESVTDLMALALTSEPPQGEGQGALHNTCGGVDSFQTLSAPIAARVPEPDANRLYVASEQVQLFMGGDIKKRSLSKVEPGLTTSKENVKRCVRHRAKAY</sequence>
<accession>A0A9P4IEC4</accession>
<proteinExistence type="predicted"/>
<evidence type="ECO:0000256" key="1">
    <source>
        <dbReference type="SAM" id="MobiDB-lite"/>
    </source>
</evidence>
<keyword evidence="2" id="KW-1133">Transmembrane helix</keyword>
<keyword evidence="2" id="KW-0472">Membrane</keyword>
<dbReference type="Proteomes" id="UP000799772">
    <property type="component" value="Unassembled WGS sequence"/>
</dbReference>
<evidence type="ECO:0000313" key="4">
    <source>
        <dbReference type="Proteomes" id="UP000799772"/>
    </source>
</evidence>
<reference evidence="3" key="1">
    <citation type="journal article" date="2020" name="Stud. Mycol.">
        <title>101 Dothideomycetes genomes: a test case for predicting lifestyles and emergence of pathogens.</title>
        <authorList>
            <person name="Haridas S."/>
            <person name="Albert R."/>
            <person name="Binder M."/>
            <person name="Bloem J."/>
            <person name="Labutti K."/>
            <person name="Salamov A."/>
            <person name="Andreopoulos B."/>
            <person name="Baker S."/>
            <person name="Barry K."/>
            <person name="Bills G."/>
            <person name="Bluhm B."/>
            <person name="Cannon C."/>
            <person name="Castanera R."/>
            <person name="Culley D."/>
            <person name="Daum C."/>
            <person name="Ezra D."/>
            <person name="Gonzalez J."/>
            <person name="Henrissat B."/>
            <person name="Kuo A."/>
            <person name="Liang C."/>
            <person name="Lipzen A."/>
            <person name="Lutzoni F."/>
            <person name="Magnuson J."/>
            <person name="Mondo S."/>
            <person name="Nolan M."/>
            <person name="Ohm R."/>
            <person name="Pangilinan J."/>
            <person name="Park H.-J."/>
            <person name="Ramirez L."/>
            <person name="Alfaro M."/>
            <person name="Sun H."/>
            <person name="Tritt A."/>
            <person name="Yoshinaga Y."/>
            <person name="Zwiers L.-H."/>
            <person name="Turgeon B."/>
            <person name="Goodwin S."/>
            <person name="Spatafora J."/>
            <person name="Crous P."/>
            <person name="Grigoriev I."/>
        </authorList>
    </citation>
    <scope>NUCLEOTIDE SEQUENCE</scope>
    <source>
        <strain evidence="3">CBS 133067</strain>
    </source>
</reference>
<feature type="transmembrane region" description="Helical" evidence="2">
    <location>
        <begin position="196"/>
        <end position="225"/>
    </location>
</feature>
<keyword evidence="2" id="KW-0812">Transmembrane</keyword>
<feature type="transmembrane region" description="Helical" evidence="2">
    <location>
        <begin position="131"/>
        <end position="152"/>
    </location>
</feature>
<dbReference type="OrthoDB" id="5342924at2759"/>
<comment type="caution">
    <text evidence="3">The sequence shown here is derived from an EMBL/GenBank/DDBJ whole genome shotgun (WGS) entry which is preliminary data.</text>
</comment>
<organism evidence="3 4">
    <name type="scientific">Rhizodiscina lignyota</name>
    <dbReference type="NCBI Taxonomy" id="1504668"/>
    <lineage>
        <taxon>Eukaryota</taxon>
        <taxon>Fungi</taxon>
        <taxon>Dikarya</taxon>
        <taxon>Ascomycota</taxon>
        <taxon>Pezizomycotina</taxon>
        <taxon>Dothideomycetes</taxon>
        <taxon>Pleosporomycetidae</taxon>
        <taxon>Aulographales</taxon>
        <taxon>Rhizodiscinaceae</taxon>
        <taxon>Rhizodiscina</taxon>
    </lineage>
</organism>
<feature type="transmembrane region" description="Helical" evidence="2">
    <location>
        <begin position="87"/>
        <end position="111"/>
    </location>
</feature>
<evidence type="ECO:0000313" key="3">
    <source>
        <dbReference type="EMBL" id="KAF2100251.1"/>
    </source>
</evidence>